<protein>
    <submittedName>
        <fullName evidence="3">Uncharacterized protein</fullName>
    </submittedName>
</protein>
<evidence type="ECO:0000256" key="1">
    <source>
        <dbReference type="SAM" id="MobiDB-lite"/>
    </source>
</evidence>
<dbReference type="GO" id="GO:0006487">
    <property type="term" value="P:protein N-linked glycosylation"/>
    <property type="evidence" value="ECO:0007669"/>
    <property type="project" value="TreeGrafter"/>
</dbReference>
<feature type="transmembrane region" description="Helical" evidence="2">
    <location>
        <begin position="42"/>
        <end position="59"/>
    </location>
</feature>
<sequence length="446" mass="48632">MRPPKRSRSDSEDVEQPFLDDATPPSSPPLQRRDRWRTQTKAALAILLLTLLFLLAMLLPPPVSRSDSRLQRSNNTLIPIPVFTGVNDDEDTGNWTLALPASPLTPGAMARTCAAVHHRSHLHRGYYYVDPKFVDPTAGAAGNGSLTYSLAAGGWGLAESLLEVFSAYGLAVHEGRRFALDDSGWRWGAWSDYFSSSSSSSERRVEVGLPCPRSAHRLAVSHATRTFVFGHEFTDQFENPTKAGSLRQDGIFALMRSGVEGMFRLRADLRVQVERRKKELARELGEGAWVGVHVRRGDWKPRTWKWRNEPGGVPLDVVADIAAELSGGRGRVVVMSDDPTVPGAPQLAGSIPAVESGMHGVLEGGWSRAGFEGLTVDERRFVGRRFLVEMAVVAELAGEGTEGGVVCAAGSATCRLLAVLVGWENSILAQRWRDVDGGLGWSGVDW</sequence>
<dbReference type="PANTHER" id="PTHR13132:SF29">
    <property type="entry name" value="ALPHA-(1,6)-FUCOSYLTRANSFERASE"/>
    <property type="match status" value="1"/>
</dbReference>
<proteinExistence type="predicted"/>
<dbReference type="PANTHER" id="PTHR13132">
    <property type="entry name" value="ALPHA- 1,6 -FUCOSYLTRANSFERASE"/>
    <property type="match status" value="1"/>
</dbReference>
<evidence type="ECO:0000313" key="4">
    <source>
        <dbReference type="Proteomes" id="UP000326924"/>
    </source>
</evidence>
<name>A0A5J5EBA0_9PEZI</name>
<feature type="region of interest" description="Disordered" evidence="1">
    <location>
        <begin position="1"/>
        <end position="34"/>
    </location>
</feature>
<comment type="caution">
    <text evidence="3">The sequence shown here is derived from an EMBL/GenBank/DDBJ whole genome shotgun (WGS) entry which is preliminary data.</text>
</comment>
<dbReference type="Proteomes" id="UP000326924">
    <property type="component" value="Unassembled WGS sequence"/>
</dbReference>
<dbReference type="GO" id="GO:0046921">
    <property type="term" value="F:alpha-(1-&gt;6)-fucosyltransferase activity"/>
    <property type="evidence" value="ECO:0007669"/>
    <property type="project" value="TreeGrafter"/>
</dbReference>
<dbReference type="AlphaFoldDB" id="A0A5J5EBA0"/>
<organism evidence="3 4">
    <name type="scientific">Sphaerosporella brunnea</name>
    <dbReference type="NCBI Taxonomy" id="1250544"/>
    <lineage>
        <taxon>Eukaryota</taxon>
        <taxon>Fungi</taxon>
        <taxon>Dikarya</taxon>
        <taxon>Ascomycota</taxon>
        <taxon>Pezizomycotina</taxon>
        <taxon>Pezizomycetes</taxon>
        <taxon>Pezizales</taxon>
        <taxon>Pyronemataceae</taxon>
        <taxon>Sphaerosporella</taxon>
    </lineage>
</organism>
<reference evidence="3 4" key="1">
    <citation type="submission" date="2019-09" db="EMBL/GenBank/DDBJ databases">
        <title>Draft genome of the ectomycorrhizal ascomycete Sphaerosporella brunnea.</title>
        <authorList>
            <consortium name="DOE Joint Genome Institute"/>
            <person name="Benucci G.M."/>
            <person name="Marozzi G."/>
            <person name="Antonielli L."/>
            <person name="Sanchez S."/>
            <person name="Marco P."/>
            <person name="Wang X."/>
            <person name="Falini L.B."/>
            <person name="Barry K."/>
            <person name="Haridas S."/>
            <person name="Lipzen A."/>
            <person name="Labutti K."/>
            <person name="Grigoriev I.V."/>
            <person name="Murat C."/>
            <person name="Martin F."/>
            <person name="Albertini E."/>
            <person name="Donnini D."/>
            <person name="Bonito G."/>
        </authorList>
    </citation>
    <scope>NUCLEOTIDE SEQUENCE [LARGE SCALE GENOMIC DNA]</scope>
    <source>
        <strain evidence="3 4">Sb_GMNB300</strain>
    </source>
</reference>
<evidence type="ECO:0000256" key="2">
    <source>
        <dbReference type="SAM" id="Phobius"/>
    </source>
</evidence>
<keyword evidence="4" id="KW-1185">Reference proteome</keyword>
<dbReference type="EMBL" id="VXIS01000577">
    <property type="protein sequence ID" value="KAA8892822.1"/>
    <property type="molecule type" value="Genomic_DNA"/>
</dbReference>
<keyword evidence="2" id="KW-0472">Membrane</keyword>
<evidence type="ECO:0000313" key="3">
    <source>
        <dbReference type="EMBL" id="KAA8892822.1"/>
    </source>
</evidence>
<keyword evidence="2" id="KW-1133">Transmembrane helix</keyword>
<gene>
    <name evidence="3" type="ORF">FN846DRAFT_914820</name>
</gene>
<keyword evidence="2" id="KW-0812">Transmembrane</keyword>
<dbReference type="OrthoDB" id="2392789at2759"/>
<dbReference type="InParanoid" id="A0A5J5EBA0"/>
<accession>A0A5J5EBA0</accession>